<gene>
    <name evidence="1" type="ORF">AVDCRST_MAG14-1064</name>
</gene>
<reference evidence="1" key="1">
    <citation type="submission" date="2020-02" db="EMBL/GenBank/DDBJ databases">
        <authorList>
            <person name="Meier V. D."/>
        </authorList>
    </citation>
    <scope>NUCLEOTIDE SEQUENCE</scope>
    <source>
        <strain evidence="1">AVDCRST_MAG14</strain>
    </source>
</reference>
<dbReference type="EMBL" id="CADCVG010000045">
    <property type="protein sequence ID" value="CAA9452125.1"/>
    <property type="molecule type" value="Genomic_DNA"/>
</dbReference>
<dbReference type="AlphaFoldDB" id="A0A6J4QQM2"/>
<sequence>MKARQRRKFVSEQNTEQTIKVRQVTDVQASWTEDQRGEPGSFTIQLILDDGAEEYVLQPTASDTKVMLKLFRSTDKVYFDLGNKVLIPSNVF</sequence>
<organism evidence="1">
    <name type="scientific">uncultured Rubrobacteraceae bacterium</name>
    <dbReference type="NCBI Taxonomy" id="349277"/>
    <lineage>
        <taxon>Bacteria</taxon>
        <taxon>Bacillati</taxon>
        <taxon>Actinomycetota</taxon>
        <taxon>Rubrobacteria</taxon>
        <taxon>Rubrobacterales</taxon>
        <taxon>Rubrobacteraceae</taxon>
        <taxon>environmental samples</taxon>
    </lineage>
</organism>
<protein>
    <submittedName>
        <fullName evidence="1">Uncharacterized protein</fullName>
    </submittedName>
</protein>
<evidence type="ECO:0000313" key="1">
    <source>
        <dbReference type="EMBL" id="CAA9452125.1"/>
    </source>
</evidence>
<proteinExistence type="predicted"/>
<accession>A0A6J4QQM2</accession>
<name>A0A6J4QQM2_9ACTN</name>